<keyword evidence="8" id="KW-0830">Ubiquinone</keyword>
<dbReference type="GO" id="GO:0005743">
    <property type="term" value="C:mitochondrial inner membrane"/>
    <property type="evidence" value="ECO:0007669"/>
    <property type="project" value="UniProtKB-SubCell"/>
</dbReference>
<keyword evidence="5 9" id="KW-1133">Transmembrane helix</keyword>
<accession>A0A3Q8CJD2</accession>
<organism evidence="10">
    <name type="scientific">Tremoctopus violaceus</name>
    <dbReference type="NCBI Taxonomy" id="102883"/>
    <lineage>
        <taxon>Eukaryota</taxon>
        <taxon>Metazoa</taxon>
        <taxon>Spiralia</taxon>
        <taxon>Lophotrochozoa</taxon>
        <taxon>Mollusca</taxon>
        <taxon>Cephalopoda</taxon>
        <taxon>Coleoidea</taxon>
        <taxon>Octopodiformes</taxon>
        <taxon>Octopoda</taxon>
        <taxon>Incirrata</taxon>
        <taxon>Tremoctopodidae</taxon>
        <taxon>Tremoctopus</taxon>
    </lineage>
</organism>
<dbReference type="Pfam" id="PF00146">
    <property type="entry name" value="NADHdh"/>
    <property type="match status" value="1"/>
</dbReference>
<name>A0A3Q8CJD2_9MOLL</name>
<evidence type="ECO:0000256" key="7">
    <source>
        <dbReference type="RuleBase" id="RU000471"/>
    </source>
</evidence>
<feature type="transmembrane region" description="Helical" evidence="9">
    <location>
        <begin position="144"/>
        <end position="165"/>
    </location>
</feature>
<feature type="transmembrane region" description="Helical" evidence="9">
    <location>
        <begin position="5"/>
        <end position="25"/>
    </location>
</feature>
<dbReference type="HAMAP" id="MF_01350">
    <property type="entry name" value="NDH1_NuoH"/>
    <property type="match status" value="1"/>
</dbReference>
<sequence>MVVEFLSYVVTCISVLLAVAFFTLLERKGLSYFQLRKGPNKVGLMGLPQPLSDALKLFSKEYVKPSLVNYFPFLVCPILSLVFALFLWILYNNLYVVSMGGFSVLFFLCLSSVGVYVVMGAGWFSNSKYALLGAVRAVAQSISYEVSLSLILMSSMVIVGSLNLVEIMSYQLWCYIIFVNYFMFMMWVVSIIAETHRAPFDFAEGESELVSGFNVEYGSVGFAFLFMAEYGNILFMSFLCSCIFLGGGGCLVSGWGVVMSLLVGGFSVLFIWVRASYPRYRYDLLMYLIWKSYLPSVLMLLLFMVFFCKLVYFCNF</sequence>
<dbReference type="GO" id="GO:0008137">
    <property type="term" value="F:NADH dehydrogenase (ubiquinone) activity"/>
    <property type="evidence" value="ECO:0007669"/>
    <property type="project" value="UniProtKB-EC"/>
</dbReference>
<feature type="transmembrane region" description="Helical" evidence="9">
    <location>
        <begin position="293"/>
        <end position="314"/>
    </location>
</feature>
<protein>
    <recommendedName>
        <fullName evidence="3 8">NADH-ubiquinone oxidoreductase chain 1</fullName>
        <ecNumber evidence="8">7.1.1.2</ecNumber>
    </recommendedName>
</protein>
<comment type="subcellular location">
    <subcellularLocation>
        <location evidence="1">Membrane</location>
        <topology evidence="1">Multi-pass membrane protein</topology>
    </subcellularLocation>
    <subcellularLocation>
        <location evidence="7">Mitochondrion inner membrane</location>
        <topology evidence="7">Multi-pass membrane protein</topology>
    </subcellularLocation>
</comment>
<comment type="similarity">
    <text evidence="2 7">Belongs to the complex I subunit 1 family.</text>
</comment>
<keyword evidence="8 10" id="KW-0496">Mitochondrion</keyword>
<geneLocation type="mitochondrion" evidence="10"/>
<dbReference type="PROSITE" id="PS00668">
    <property type="entry name" value="COMPLEX1_ND1_2"/>
    <property type="match status" value="1"/>
</dbReference>
<dbReference type="PANTHER" id="PTHR11432:SF3">
    <property type="entry name" value="NADH-UBIQUINONE OXIDOREDUCTASE CHAIN 1"/>
    <property type="match status" value="1"/>
</dbReference>
<feature type="transmembrane region" description="Helical" evidence="9">
    <location>
        <begin position="222"/>
        <end position="245"/>
    </location>
</feature>
<dbReference type="InterPro" id="IPR001694">
    <property type="entry name" value="NADH_UbQ_OxRdtase_su1/FPO"/>
</dbReference>
<proteinExistence type="inferred from homology"/>
<keyword evidence="4 7" id="KW-0812">Transmembrane</keyword>
<reference evidence="10" key="1">
    <citation type="submission" date="2017-02" db="EMBL/GenBank/DDBJ databases">
        <title>Tremoctopus violaceus complete mitogenome.</title>
        <authorList>
            <person name="Shen K.-N."/>
        </authorList>
    </citation>
    <scope>NUCLEOTIDE SEQUENCE</scope>
</reference>
<keyword evidence="7" id="KW-0520">NAD</keyword>
<evidence type="ECO:0000313" key="10">
    <source>
        <dbReference type="EMBL" id="ATR85793.1"/>
    </source>
</evidence>
<evidence type="ECO:0000256" key="5">
    <source>
        <dbReference type="ARBA" id="ARBA00022989"/>
    </source>
</evidence>
<gene>
    <name evidence="10" type="primary">nad1</name>
</gene>
<evidence type="ECO:0000256" key="4">
    <source>
        <dbReference type="ARBA" id="ARBA00022692"/>
    </source>
</evidence>
<dbReference type="GO" id="GO:0009060">
    <property type="term" value="P:aerobic respiration"/>
    <property type="evidence" value="ECO:0007669"/>
    <property type="project" value="TreeGrafter"/>
</dbReference>
<dbReference type="GO" id="GO:0003954">
    <property type="term" value="F:NADH dehydrogenase activity"/>
    <property type="evidence" value="ECO:0007669"/>
    <property type="project" value="TreeGrafter"/>
</dbReference>
<dbReference type="EC" id="7.1.1.2" evidence="8"/>
<evidence type="ECO:0000256" key="8">
    <source>
        <dbReference type="RuleBase" id="RU000473"/>
    </source>
</evidence>
<dbReference type="PANTHER" id="PTHR11432">
    <property type="entry name" value="NADH DEHYDROGENASE SUBUNIT 1"/>
    <property type="match status" value="1"/>
</dbReference>
<dbReference type="AlphaFoldDB" id="A0A3Q8CJD2"/>
<feature type="transmembrane region" description="Helical" evidence="9">
    <location>
        <begin position="70"/>
        <end position="90"/>
    </location>
</feature>
<feature type="transmembrane region" description="Helical" evidence="9">
    <location>
        <begin position="252"/>
        <end position="273"/>
    </location>
</feature>
<feature type="transmembrane region" description="Helical" evidence="9">
    <location>
        <begin position="102"/>
        <end position="124"/>
    </location>
</feature>
<feature type="transmembrane region" description="Helical" evidence="9">
    <location>
        <begin position="172"/>
        <end position="193"/>
    </location>
</feature>
<evidence type="ECO:0000256" key="2">
    <source>
        <dbReference type="ARBA" id="ARBA00010535"/>
    </source>
</evidence>
<evidence type="ECO:0000256" key="6">
    <source>
        <dbReference type="ARBA" id="ARBA00023136"/>
    </source>
</evidence>
<dbReference type="EMBL" id="KY649286">
    <property type="protein sequence ID" value="ATR85793.1"/>
    <property type="molecule type" value="Genomic_DNA"/>
</dbReference>
<dbReference type="PROSITE" id="PS00667">
    <property type="entry name" value="COMPLEX1_ND1_1"/>
    <property type="match status" value="1"/>
</dbReference>
<evidence type="ECO:0000256" key="1">
    <source>
        <dbReference type="ARBA" id="ARBA00004141"/>
    </source>
</evidence>
<evidence type="ECO:0000256" key="3">
    <source>
        <dbReference type="ARBA" id="ARBA00021009"/>
    </source>
</evidence>
<evidence type="ECO:0000256" key="9">
    <source>
        <dbReference type="SAM" id="Phobius"/>
    </source>
</evidence>
<comment type="catalytic activity">
    <reaction evidence="8">
        <text>a ubiquinone + NADH + 5 H(+)(in) = a ubiquinol + NAD(+) + 4 H(+)(out)</text>
        <dbReference type="Rhea" id="RHEA:29091"/>
        <dbReference type="Rhea" id="RHEA-COMP:9565"/>
        <dbReference type="Rhea" id="RHEA-COMP:9566"/>
        <dbReference type="ChEBI" id="CHEBI:15378"/>
        <dbReference type="ChEBI" id="CHEBI:16389"/>
        <dbReference type="ChEBI" id="CHEBI:17976"/>
        <dbReference type="ChEBI" id="CHEBI:57540"/>
        <dbReference type="ChEBI" id="CHEBI:57945"/>
        <dbReference type="EC" id="7.1.1.2"/>
    </reaction>
</comment>
<keyword evidence="6 9" id="KW-0472">Membrane</keyword>
<dbReference type="InterPro" id="IPR018086">
    <property type="entry name" value="NADH_UbQ_OxRdtase_su1_CS"/>
</dbReference>